<feature type="compositionally biased region" description="Basic residues" evidence="1">
    <location>
        <begin position="79"/>
        <end position="88"/>
    </location>
</feature>
<protein>
    <submittedName>
        <fullName evidence="2">DUF5133 domain-containing protein</fullName>
    </submittedName>
</protein>
<name>A0ABQ2LL03_9ACTN</name>
<gene>
    <name evidence="2" type="ORF">GCM10012286_15410</name>
</gene>
<feature type="compositionally biased region" description="Basic and acidic residues" evidence="1">
    <location>
        <begin position="101"/>
        <end position="111"/>
    </location>
</feature>
<evidence type="ECO:0000256" key="1">
    <source>
        <dbReference type="SAM" id="MobiDB-lite"/>
    </source>
</evidence>
<feature type="region of interest" description="Disordered" evidence="1">
    <location>
        <begin position="72"/>
        <end position="111"/>
    </location>
</feature>
<comment type="caution">
    <text evidence="2">The sequence shown here is derived from an EMBL/GenBank/DDBJ whole genome shotgun (WGS) entry which is preliminary data.</text>
</comment>
<keyword evidence="3" id="KW-1185">Reference proteome</keyword>
<evidence type="ECO:0000313" key="3">
    <source>
        <dbReference type="Proteomes" id="UP000656881"/>
    </source>
</evidence>
<reference evidence="3" key="1">
    <citation type="journal article" date="2019" name="Int. J. Syst. Evol. Microbiol.">
        <title>The Global Catalogue of Microorganisms (GCM) 10K type strain sequencing project: providing services to taxonomists for standard genome sequencing and annotation.</title>
        <authorList>
            <consortium name="The Broad Institute Genomics Platform"/>
            <consortium name="The Broad Institute Genome Sequencing Center for Infectious Disease"/>
            <person name="Wu L."/>
            <person name="Ma J."/>
        </authorList>
    </citation>
    <scope>NUCLEOTIDE SEQUENCE [LARGE SCALE GENOMIC DNA]</scope>
    <source>
        <strain evidence="3">CGMCC 4.7349</strain>
    </source>
</reference>
<evidence type="ECO:0000313" key="2">
    <source>
        <dbReference type="EMBL" id="GGO39223.1"/>
    </source>
</evidence>
<organism evidence="2 3">
    <name type="scientific">Streptomyces lasiicapitis</name>
    <dbReference type="NCBI Taxonomy" id="1923961"/>
    <lineage>
        <taxon>Bacteria</taxon>
        <taxon>Bacillati</taxon>
        <taxon>Actinomycetota</taxon>
        <taxon>Actinomycetes</taxon>
        <taxon>Kitasatosporales</taxon>
        <taxon>Streptomycetaceae</taxon>
        <taxon>Streptomyces</taxon>
    </lineage>
</organism>
<proteinExistence type="predicted"/>
<dbReference type="Proteomes" id="UP000656881">
    <property type="component" value="Unassembled WGS sequence"/>
</dbReference>
<sequence length="111" mass="12575">MLRARFPKSEKVTSVVLLPAKAEVARQLDQYRAWERLLVADPADRAVRMHFENTAYPLCVLMGESTARAAADTAERYLRPRTTRRPRPAPRAVRSSPDVRPTPDPRGSRHA</sequence>
<accession>A0ABQ2LL03</accession>
<dbReference type="InterPro" id="IPR033457">
    <property type="entry name" value="DUF5133"/>
</dbReference>
<dbReference type="Pfam" id="PF17196">
    <property type="entry name" value="DUF5133"/>
    <property type="match status" value="1"/>
</dbReference>
<dbReference type="EMBL" id="BMNG01000003">
    <property type="protein sequence ID" value="GGO39223.1"/>
    <property type="molecule type" value="Genomic_DNA"/>
</dbReference>